<dbReference type="Pfam" id="PF08241">
    <property type="entry name" value="Methyltransf_11"/>
    <property type="match status" value="1"/>
</dbReference>
<evidence type="ECO:0000313" key="2">
    <source>
        <dbReference type="EMBL" id="SDZ63971.1"/>
    </source>
</evidence>
<evidence type="ECO:0000259" key="1">
    <source>
        <dbReference type="Pfam" id="PF08241"/>
    </source>
</evidence>
<dbReference type="SUPFAM" id="SSF53335">
    <property type="entry name" value="S-adenosyl-L-methionine-dependent methyltransferases"/>
    <property type="match status" value="1"/>
</dbReference>
<keyword evidence="2" id="KW-0808">Transferase</keyword>
<dbReference type="GO" id="GO:0008757">
    <property type="term" value="F:S-adenosylmethionine-dependent methyltransferase activity"/>
    <property type="evidence" value="ECO:0007669"/>
    <property type="project" value="InterPro"/>
</dbReference>
<dbReference type="PANTHER" id="PTHR43591">
    <property type="entry name" value="METHYLTRANSFERASE"/>
    <property type="match status" value="1"/>
</dbReference>
<keyword evidence="3" id="KW-1185">Reference proteome</keyword>
<organism evidence="2 3">
    <name type="scientific">Asanoa ishikariensis</name>
    <dbReference type="NCBI Taxonomy" id="137265"/>
    <lineage>
        <taxon>Bacteria</taxon>
        <taxon>Bacillati</taxon>
        <taxon>Actinomycetota</taxon>
        <taxon>Actinomycetes</taxon>
        <taxon>Micromonosporales</taxon>
        <taxon>Micromonosporaceae</taxon>
        <taxon>Asanoa</taxon>
    </lineage>
</organism>
<dbReference type="InterPro" id="IPR013216">
    <property type="entry name" value="Methyltransf_11"/>
</dbReference>
<dbReference type="EMBL" id="FNQB01000005">
    <property type="protein sequence ID" value="SDZ63971.1"/>
    <property type="molecule type" value="Genomic_DNA"/>
</dbReference>
<dbReference type="InterPro" id="IPR029063">
    <property type="entry name" value="SAM-dependent_MTases_sf"/>
</dbReference>
<dbReference type="AlphaFoldDB" id="A0A1H3UPI7"/>
<sequence length="284" mass="30721">MRKSFTRTGVNRWRSADTVARVVPERWSEKDAYEAYMGRWSRRVAPLFLRWLTAPVGRRWVDVGCGTGALSGAVLAAAAPVEVVGVDSSAAFVTAAADRVGDPRARFRVGDAEALPFDDGEFDVAVSGLALNFVSEPRRAVAELARVTAPGGTVAAYVWDYGDGMEMLRYFWAAAAKIDPTAPDELDRFAAVCRPDPLRTLWTGAGLQGVTVDAVSTPTTFTGFDDFWTPFLGGQGPAPGFVARLEAADRNRLRDLLRSRLPAAPDGSIRLTARAWTVRGTLPD</sequence>
<keyword evidence="2" id="KW-0489">Methyltransferase</keyword>
<dbReference type="STRING" id="137265.SAMN05421684_7634"/>
<proteinExistence type="predicted"/>
<feature type="domain" description="Methyltransferase type 11" evidence="1">
    <location>
        <begin position="61"/>
        <end position="155"/>
    </location>
</feature>
<dbReference type="GO" id="GO:0032259">
    <property type="term" value="P:methylation"/>
    <property type="evidence" value="ECO:0007669"/>
    <property type="project" value="UniProtKB-KW"/>
</dbReference>
<evidence type="ECO:0000313" key="3">
    <source>
        <dbReference type="Proteomes" id="UP000199632"/>
    </source>
</evidence>
<protein>
    <submittedName>
        <fullName evidence="2">Methyltransferase domain-containing protein</fullName>
    </submittedName>
</protein>
<dbReference type="Proteomes" id="UP000199632">
    <property type="component" value="Unassembled WGS sequence"/>
</dbReference>
<accession>A0A1H3UPI7</accession>
<reference evidence="3" key="1">
    <citation type="submission" date="2016-10" db="EMBL/GenBank/DDBJ databases">
        <authorList>
            <person name="Varghese N."/>
            <person name="Submissions S."/>
        </authorList>
    </citation>
    <scope>NUCLEOTIDE SEQUENCE [LARGE SCALE GENOMIC DNA]</scope>
    <source>
        <strain evidence="3">DSM 44718</strain>
    </source>
</reference>
<gene>
    <name evidence="2" type="ORF">SAMN05421684_7634</name>
</gene>
<dbReference type="CDD" id="cd02440">
    <property type="entry name" value="AdoMet_MTases"/>
    <property type="match status" value="1"/>
</dbReference>
<name>A0A1H3UPI7_9ACTN</name>
<dbReference type="Gene3D" id="3.40.50.150">
    <property type="entry name" value="Vaccinia Virus protein VP39"/>
    <property type="match status" value="1"/>
</dbReference>
<dbReference type="PANTHER" id="PTHR43591:SF24">
    <property type="entry name" value="2-METHOXY-6-POLYPRENYL-1,4-BENZOQUINOL METHYLASE, MITOCHONDRIAL"/>
    <property type="match status" value="1"/>
</dbReference>